<dbReference type="OMA" id="LHHACTN"/>
<dbReference type="PANTHER" id="PTHR42884">
    <property type="entry name" value="PROPROTEIN CONVERTASE SUBTILISIN/KEXIN-RELATED"/>
    <property type="match status" value="1"/>
</dbReference>
<dbReference type="Gene3D" id="2.60.120.260">
    <property type="entry name" value="Galactose-binding domain-like"/>
    <property type="match status" value="1"/>
</dbReference>
<evidence type="ECO:0000256" key="2">
    <source>
        <dbReference type="ARBA" id="ARBA00004370"/>
    </source>
</evidence>
<evidence type="ECO:0000256" key="12">
    <source>
        <dbReference type="PIRSR" id="PIRSR615500-1"/>
    </source>
</evidence>
<dbReference type="PANTHER" id="PTHR42884:SF3">
    <property type="entry name" value="FURIN-LIKE PROTEASE 1, ISOFORMS 1_1-X_2"/>
    <property type="match status" value="1"/>
</dbReference>
<evidence type="ECO:0000313" key="18">
    <source>
        <dbReference type="EMBL" id="ESN98256.1"/>
    </source>
</evidence>
<name>T1G5N0_HELRO</name>
<dbReference type="KEGG" id="hro:HELRODRAFT_84740"/>
<evidence type="ECO:0000256" key="13">
    <source>
        <dbReference type="PROSITE-ProRule" id="PRU01240"/>
    </source>
</evidence>
<comment type="cofactor">
    <cofactor evidence="1">
        <name>Ca(2+)</name>
        <dbReference type="ChEBI" id="CHEBI:29108"/>
    </cofactor>
</comment>
<reference evidence="20" key="1">
    <citation type="submission" date="2012-12" db="EMBL/GenBank/DDBJ databases">
        <authorList>
            <person name="Hellsten U."/>
            <person name="Grimwood J."/>
            <person name="Chapman J.A."/>
            <person name="Shapiro H."/>
            <person name="Aerts A."/>
            <person name="Otillar R.P."/>
            <person name="Terry A.Y."/>
            <person name="Boore J.L."/>
            <person name="Simakov O."/>
            <person name="Marletaz F."/>
            <person name="Cho S.-J."/>
            <person name="Edsinger-Gonzales E."/>
            <person name="Havlak P."/>
            <person name="Kuo D.-H."/>
            <person name="Larsson T."/>
            <person name="Lv J."/>
            <person name="Arendt D."/>
            <person name="Savage R."/>
            <person name="Osoegawa K."/>
            <person name="de Jong P."/>
            <person name="Lindberg D.R."/>
            <person name="Seaver E.C."/>
            <person name="Weisblat D.A."/>
            <person name="Putnam N.H."/>
            <person name="Grigoriev I.V."/>
            <person name="Rokhsar D.S."/>
        </authorList>
    </citation>
    <scope>NUCLEOTIDE SEQUENCE</scope>
</reference>
<evidence type="ECO:0000256" key="11">
    <source>
        <dbReference type="ARBA" id="ARBA00023180"/>
    </source>
</evidence>
<dbReference type="eggNOG" id="KOG3525">
    <property type="taxonomic scope" value="Eukaryota"/>
</dbReference>
<dbReference type="GO" id="GO:0004252">
    <property type="term" value="F:serine-type endopeptidase activity"/>
    <property type="evidence" value="ECO:0000318"/>
    <property type="project" value="GO_Central"/>
</dbReference>
<dbReference type="GO" id="GO:0008038">
    <property type="term" value="P:neuron recognition"/>
    <property type="evidence" value="ECO:0007669"/>
    <property type="project" value="UniProtKB-ARBA"/>
</dbReference>
<dbReference type="InterPro" id="IPR022398">
    <property type="entry name" value="Peptidase_S8_His-AS"/>
</dbReference>
<evidence type="ECO:0000256" key="7">
    <source>
        <dbReference type="ARBA" id="ARBA00022825"/>
    </source>
</evidence>
<dbReference type="HOGENOM" id="CLU_002976_4_1_1"/>
<dbReference type="GO" id="GO:0008104">
    <property type="term" value="P:intracellular protein localization"/>
    <property type="evidence" value="ECO:0007669"/>
    <property type="project" value="UniProtKB-ARBA"/>
</dbReference>
<keyword evidence="6 13" id="KW-0378">Hydrolase</keyword>
<dbReference type="FunFam" id="3.30.70.850:FF:000001">
    <property type="entry name" value="Proprotein convertase subtilisin/kexin type 5"/>
    <property type="match status" value="1"/>
</dbReference>
<keyword evidence="7 13" id="KW-0720">Serine protease</keyword>
<dbReference type="Proteomes" id="UP000015101">
    <property type="component" value="Unassembled WGS sequence"/>
</dbReference>
<dbReference type="InterPro" id="IPR023827">
    <property type="entry name" value="Peptidase_S8_Asp-AS"/>
</dbReference>
<dbReference type="STRING" id="6412.T1G5N0"/>
<feature type="active site" description="Charge relay system" evidence="12 13">
    <location>
        <position position="363"/>
    </location>
</feature>
<comment type="similarity">
    <text evidence="13 14">Belongs to the peptidase S8 family.</text>
</comment>
<dbReference type="EnsemblMetazoa" id="HelroT84740">
    <property type="protein sequence ID" value="HelroP84740"/>
    <property type="gene ID" value="HelroG84740"/>
</dbReference>
<feature type="signal peptide" evidence="16">
    <location>
        <begin position="1"/>
        <end position="18"/>
    </location>
</feature>
<dbReference type="RefSeq" id="XP_009023549.1">
    <property type="nucleotide sequence ID" value="XM_009025301.1"/>
</dbReference>
<evidence type="ECO:0000259" key="17">
    <source>
        <dbReference type="PROSITE" id="PS51829"/>
    </source>
</evidence>
<dbReference type="EMBL" id="KB097182">
    <property type="protein sequence ID" value="ESN98256.1"/>
    <property type="molecule type" value="Genomic_DNA"/>
</dbReference>
<dbReference type="Pfam" id="PF01483">
    <property type="entry name" value="P_proprotein"/>
    <property type="match status" value="1"/>
</dbReference>
<evidence type="ECO:0000256" key="1">
    <source>
        <dbReference type="ARBA" id="ARBA00001913"/>
    </source>
</evidence>
<proteinExistence type="inferred from homology"/>
<dbReference type="SUPFAM" id="SSF54897">
    <property type="entry name" value="Protease propeptides/inhibitors"/>
    <property type="match status" value="1"/>
</dbReference>
<evidence type="ECO:0000256" key="10">
    <source>
        <dbReference type="ARBA" id="ARBA00023157"/>
    </source>
</evidence>
<dbReference type="GO" id="GO:0005802">
    <property type="term" value="C:trans-Golgi network"/>
    <property type="evidence" value="ECO:0000318"/>
    <property type="project" value="GO_Central"/>
</dbReference>
<evidence type="ECO:0000256" key="9">
    <source>
        <dbReference type="ARBA" id="ARBA00023145"/>
    </source>
</evidence>
<accession>T1G5N0</accession>
<evidence type="ECO:0000256" key="16">
    <source>
        <dbReference type="SAM" id="SignalP"/>
    </source>
</evidence>
<dbReference type="GeneID" id="20216377"/>
<organism evidence="19 20">
    <name type="scientific">Helobdella robusta</name>
    <name type="common">Californian leech</name>
    <dbReference type="NCBI Taxonomy" id="6412"/>
    <lineage>
        <taxon>Eukaryota</taxon>
        <taxon>Metazoa</taxon>
        <taxon>Spiralia</taxon>
        <taxon>Lophotrochozoa</taxon>
        <taxon>Annelida</taxon>
        <taxon>Clitellata</taxon>
        <taxon>Hirudinea</taxon>
        <taxon>Rhynchobdellida</taxon>
        <taxon>Glossiphoniidae</taxon>
        <taxon>Helobdella</taxon>
    </lineage>
</organism>
<keyword evidence="3 13" id="KW-0645">Protease</keyword>
<dbReference type="EMBL" id="AMQM01005945">
    <property type="status" value="NOT_ANNOTATED_CDS"/>
    <property type="molecule type" value="Genomic_DNA"/>
</dbReference>
<dbReference type="OrthoDB" id="300641at2759"/>
<dbReference type="CDD" id="cd04059">
    <property type="entry name" value="Peptidases_S8_Protein_convertases_Kexins_Furin-like"/>
    <property type="match status" value="1"/>
</dbReference>
<dbReference type="SUPFAM" id="SSF52743">
    <property type="entry name" value="Subtilisin-like"/>
    <property type="match status" value="1"/>
</dbReference>
<keyword evidence="11" id="KW-0325">Glycoprotein</keyword>
<dbReference type="InterPro" id="IPR036852">
    <property type="entry name" value="Peptidase_S8/S53_dom_sf"/>
</dbReference>
<feature type="active site" description="Charge relay system" evidence="12 13">
    <location>
        <position position="148"/>
    </location>
</feature>
<dbReference type="PROSITE" id="PS51829">
    <property type="entry name" value="P_HOMO_B"/>
    <property type="match status" value="1"/>
</dbReference>
<evidence type="ECO:0000313" key="20">
    <source>
        <dbReference type="Proteomes" id="UP000015101"/>
    </source>
</evidence>
<reference evidence="18 20" key="2">
    <citation type="journal article" date="2013" name="Nature">
        <title>Insights into bilaterian evolution from three spiralian genomes.</title>
        <authorList>
            <person name="Simakov O."/>
            <person name="Marletaz F."/>
            <person name="Cho S.J."/>
            <person name="Edsinger-Gonzales E."/>
            <person name="Havlak P."/>
            <person name="Hellsten U."/>
            <person name="Kuo D.H."/>
            <person name="Larsson T."/>
            <person name="Lv J."/>
            <person name="Arendt D."/>
            <person name="Savage R."/>
            <person name="Osoegawa K."/>
            <person name="de Jong P."/>
            <person name="Grimwood J."/>
            <person name="Chapman J.A."/>
            <person name="Shapiro H."/>
            <person name="Aerts A."/>
            <person name="Otillar R.P."/>
            <person name="Terry A.Y."/>
            <person name="Boore J.L."/>
            <person name="Grigoriev I.V."/>
            <person name="Lindberg D.R."/>
            <person name="Seaver E.C."/>
            <person name="Weisblat D.A."/>
            <person name="Putnam N.H."/>
            <person name="Rokhsar D.S."/>
        </authorList>
    </citation>
    <scope>NUCLEOTIDE SEQUENCE</scope>
</reference>
<evidence type="ECO:0000256" key="15">
    <source>
        <dbReference type="SAM" id="MobiDB-lite"/>
    </source>
</evidence>
<dbReference type="PRINTS" id="PR00723">
    <property type="entry name" value="SUBTILISIN"/>
</dbReference>
<reference evidence="19" key="3">
    <citation type="submission" date="2015-06" db="UniProtKB">
        <authorList>
            <consortium name="EnsemblMetazoa"/>
        </authorList>
    </citation>
    <scope>IDENTIFICATION</scope>
</reference>
<dbReference type="InterPro" id="IPR015500">
    <property type="entry name" value="Peptidase_S8_subtilisin-rel"/>
</dbReference>
<dbReference type="GO" id="GO:0000139">
    <property type="term" value="C:Golgi membrane"/>
    <property type="evidence" value="ECO:0000318"/>
    <property type="project" value="GO_Central"/>
</dbReference>
<feature type="active site" description="Charge relay system" evidence="12 13">
    <location>
        <position position="189"/>
    </location>
</feature>
<dbReference type="Gene3D" id="3.40.50.200">
    <property type="entry name" value="Peptidase S8/S53 domain"/>
    <property type="match status" value="1"/>
</dbReference>
<keyword evidence="8" id="KW-0472">Membrane</keyword>
<evidence type="ECO:0000256" key="8">
    <source>
        <dbReference type="ARBA" id="ARBA00023136"/>
    </source>
</evidence>
<dbReference type="FunFam" id="3.40.50.200:FF:000001">
    <property type="entry name" value="Furin 2, isoform B"/>
    <property type="match status" value="1"/>
</dbReference>
<dbReference type="InterPro" id="IPR008979">
    <property type="entry name" value="Galactose-bd-like_sf"/>
</dbReference>
<keyword evidence="9" id="KW-0865">Zymogen</keyword>
<dbReference type="InterPro" id="IPR000209">
    <property type="entry name" value="Peptidase_S8/S53_dom"/>
</dbReference>
<dbReference type="PROSITE" id="PS00137">
    <property type="entry name" value="SUBTILASE_HIS"/>
    <property type="match status" value="1"/>
</dbReference>
<feature type="compositionally biased region" description="Basic and acidic residues" evidence="15">
    <location>
        <begin position="177"/>
        <end position="188"/>
    </location>
</feature>
<dbReference type="PROSITE" id="PS51892">
    <property type="entry name" value="SUBTILASE"/>
    <property type="match status" value="1"/>
</dbReference>
<evidence type="ECO:0000313" key="19">
    <source>
        <dbReference type="EnsemblMetazoa" id="HelroP84740"/>
    </source>
</evidence>
<evidence type="ECO:0000256" key="4">
    <source>
        <dbReference type="ARBA" id="ARBA00022685"/>
    </source>
</evidence>
<dbReference type="InterPro" id="IPR038466">
    <property type="entry name" value="S8_pro-domain_sf"/>
</dbReference>
<evidence type="ECO:0000256" key="6">
    <source>
        <dbReference type="ARBA" id="ARBA00022801"/>
    </source>
</evidence>
<comment type="subcellular location">
    <subcellularLocation>
        <location evidence="2">Membrane</location>
    </subcellularLocation>
</comment>
<evidence type="ECO:0000256" key="5">
    <source>
        <dbReference type="ARBA" id="ARBA00022729"/>
    </source>
</evidence>
<dbReference type="SUPFAM" id="SSF49785">
    <property type="entry name" value="Galactose-binding domain-like"/>
    <property type="match status" value="1"/>
</dbReference>
<dbReference type="GO" id="GO:0016486">
    <property type="term" value="P:peptide hormone processing"/>
    <property type="evidence" value="ECO:0000318"/>
    <property type="project" value="GO_Central"/>
</dbReference>
<evidence type="ECO:0000256" key="14">
    <source>
        <dbReference type="RuleBase" id="RU003355"/>
    </source>
</evidence>
<feature type="domain" description="P/Homo B" evidence="17">
    <location>
        <begin position="439"/>
        <end position="570"/>
    </location>
</feature>
<dbReference type="PROSITE" id="PS00136">
    <property type="entry name" value="SUBTILASE_ASP"/>
    <property type="match status" value="1"/>
</dbReference>
<keyword evidence="10" id="KW-1015">Disulfide bond</keyword>
<sequence length="570" mass="62434">MIICYLATTLWFVYFIESTKKVYTNQWAVQIEGGIAEAKNVAQRHGFELVNEIMPDFYLLRNKRISKRSLVSSDSYANKLLSDAQVEWVEQQVVLKRVKRSSGGGLGFSDPKWPRMWYLNRGNGLDMNIIPAWRSGITGKGVVVCILDDGIEKDHPDIRKNYDPEASYDVNDQDPDPQPRYEYSNENRHGTRCAGEVAAEANNNICSIGVAYEARIGGIRMLDGDVTDAVEAQSLSWKRQHISIYSSSWGPDDDGVTVDGPAPLAWRALVEGITLGRRSLGSIFIWASGNGGNNSDSCNCDGYTNSIYTLSISSATEFGDVPWYSEACSSTLATTYSSGSGTERQIVTTDLRRGCTEGHTGTSASAPIAAGICALVLQASPYLTWRDMQNIVVLTSRPESLNANDWTKNALGRKVSHHFGYGLLDVAAMINLAQNWTTLPPQRQCHLTYVGNGIPGRGAPVFGRLELELLSEGCRGTPNKVSYLEHVQAIITLSTSNRGEVQIFLTSPSGTKSTLLSQRPKDTSAEGFTNWAFMTTHCWGESSTGTWKLEVTAGSSICKLGGFCGQAFIF</sequence>
<dbReference type="AlphaFoldDB" id="T1G5N0"/>
<gene>
    <name evidence="19" type="primary">20216377</name>
    <name evidence="18" type="ORF">HELRODRAFT_84740</name>
</gene>
<keyword evidence="5 16" id="KW-0732">Signal</keyword>
<dbReference type="Gene3D" id="3.30.70.850">
    <property type="entry name" value="Peptidase S8, pro-domain"/>
    <property type="match status" value="1"/>
</dbReference>
<dbReference type="Pfam" id="PF16470">
    <property type="entry name" value="S8_pro-domain"/>
    <property type="match status" value="1"/>
</dbReference>
<evidence type="ECO:0000256" key="3">
    <source>
        <dbReference type="ARBA" id="ARBA00022670"/>
    </source>
</evidence>
<dbReference type="InParanoid" id="T1G5N0"/>
<dbReference type="InterPro" id="IPR032815">
    <property type="entry name" value="S8_pro-domain"/>
</dbReference>
<feature type="chain" id="PRO_5010981159" description="P/Homo B domain-containing protein" evidence="16">
    <location>
        <begin position="19"/>
        <end position="570"/>
    </location>
</feature>
<keyword evidence="4" id="KW-0165">Cleavage on pair of basic residues</keyword>
<dbReference type="FunFam" id="2.60.120.260:FF:000006">
    <property type="entry name" value="Proprotein convertase subtilisin/kexin type 5"/>
    <property type="match status" value="1"/>
</dbReference>
<dbReference type="CTD" id="20216377"/>
<protein>
    <recommendedName>
        <fullName evidence="17">P/Homo B domain-containing protein</fullName>
    </recommendedName>
</protein>
<feature type="region of interest" description="Disordered" evidence="15">
    <location>
        <begin position="156"/>
        <end position="188"/>
    </location>
</feature>
<keyword evidence="20" id="KW-1185">Reference proteome</keyword>
<dbReference type="InterPro" id="IPR023828">
    <property type="entry name" value="Peptidase_S8_Ser-AS"/>
</dbReference>
<dbReference type="InterPro" id="IPR034182">
    <property type="entry name" value="Kexin/furin"/>
</dbReference>
<dbReference type="InterPro" id="IPR002884">
    <property type="entry name" value="P_dom"/>
</dbReference>
<dbReference type="PROSITE" id="PS00138">
    <property type="entry name" value="SUBTILASE_SER"/>
    <property type="match status" value="1"/>
</dbReference>
<dbReference type="Pfam" id="PF00082">
    <property type="entry name" value="Peptidase_S8"/>
    <property type="match status" value="1"/>
</dbReference>